<dbReference type="AlphaFoldDB" id="U2M7J8"/>
<feature type="transmembrane region" description="Helical" evidence="9">
    <location>
        <begin position="239"/>
        <end position="262"/>
    </location>
</feature>
<dbReference type="InterPro" id="IPR027417">
    <property type="entry name" value="P-loop_NTPase"/>
</dbReference>
<dbReference type="GO" id="GO:0015421">
    <property type="term" value="F:ABC-type oligopeptide transporter activity"/>
    <property type="evidence" value="ECO:0007669"/>
    <property type="project" value="TreeGrafter"/>
</dbReference>
<evidence type="ECO:0000259" key="11">
    <source>
        <dbReference type="PROSITE" id="PS50929"/>
    </source>
</evidence>
<feature type="domain" description="ABC transporter" evidence="10">
    <location>
        <begin position="335"/>
        <end position="571"/>
    </location>
</feature>
<dbReference type="EMBL" id="AUZJ01000043">
    <property type="protein sequence ID" value="ERF60194.1"/>
    <property type="molecule type" value="Genomic_DNA"/>
</dbReference>
<keyword evidence="7 9" id="KW-1133">Transmembrane helix</keyword>
<dbReference type="Proteomes" id="UP000016646">
    <property type="component" value="Unassembled WGS sequence"/>
</dbReference>
<sequence>MPTLKNLTGGLEKKYIAYTCLSPFTMIGEVVMETVIPYIMSRIIDVGIAQGDIVYVVRTGGIMIGCAIVSLLCGTAGAFFAASASQGFSHNLRRKLFANVQDFSFADIDEFGTASLVTHLTVDVPNAQNVYQTLIRPSVRAPFMLVSGTVMAYVINGRLASIFLVSIPILIIAIAIVSSKAYPRFGKMLAKYDALNTIIQENLIAIRVVKAFVRGKFECEKFAFSADAVRRAQVSAEKVVLWIWPVMQMTVYSTIIASLWFGGNMIIAGDMKTGELVSFLSYITQILMSLLMLGMIFVSLVLSRASIKRINEVLDKKSSVASPDAGLKIIKDGSIDFENVSFRYSESAGSFALENVSLHIASGQVAGIIGGTGSSKTTLVSLIPRLYDVSAGAVRVGGEDVRRYDLTSLRDGVSTVLQKNVLFSGTIKENLKWGDKEASDEAIVAACKAADAAGFIESFPLGYDTVLGQGGVNISGGQKQRLCIARALLKNPKILIFDDSTSAVDTATEARIRSALKTSHPETTKIIIAQRISSVRDANVIFVLDEGKISGFGTHEELLKSNAIYREVYESQRTVGE</sequence>
<accession>U2M7J8</accession>
<organism evidence="12 14">
    <name type="scientific">Treponema socranskii subsp. socranskii VPI DR56BR1116 = ATCC 35536</name>
    <dbReference type="NCBI Taxonomy" id="1125725"/>
    <lineage>
        <taxon>Bacteria</taxon>
        <taxon>Pseudomonadati</taxon>
        <taxon>Spirochaetota</taxon>
        <taxon>Spirochaetia</taxon>
        <taxon>Spirochaetales</taxon>
        <taxon>Treponemataceae</taxon>
        <taxon>Treponema</taxon>
    </lineage>
</organism>
<evidence type="ECO:0000256" key="9">
    <source>
        <dbReference type="SAM" id="Phobius"/>
    </source>
</evidence>
<evidence type="ECO:0000256" key="4">
    <source>
        <dbReference type="ARBA" id="ARBA00022692"/>
    </source>
</evidence>
<evidence type="ECO:0000256" key="5">
    <source>
        <dbReference type="ARBA" id="ARBA00022741"/>
    </source>
</evidence>
<feature type="transmembrane region" description="Helical" evidence="9">
    <location>
        <begin position="162"/>
        <end position="182"/>
    </location>
</feature>
<feature type="domain" description="ABC transmembrane type-1" evidence="11">
    <location>
        <begin position="21"/>
        <end position="302"/>
    </location>
</feature>
<dbReference type="SUPFAM" id="SSF90123">
    <property type="entry name" value="ABC transporter transmembrane region"/>
    <property type="match status" value="1"/>
</dbReference>
<keyword evidence="5" id="KW-0547">Nucleotide-binding</keyword>
<reference evidence="14 15" key="1">
    <citation type="submission" date="2013-08" db="EMBL/GenBank/DDBJ databases">
        <authorList>
            <person name="Durkin A.S."/>
            <person name="Haft D.R."/>
            <person name="McCorrison J."/>
            <person name="Torralba M."/>
            <person name="Gillis M."/>
            <person name="Haft D.H."/>
            <person name="Methe B."/>
            <person name="Sutton G."/>
            <person name="Nelson K.E."/>
        </authorList>
    </citation>
    <scope>NUCLEOTIDE SEQUENCE [LARGE SCALE GENOMIC DNA]</scope>
    <source>
        <strain evidence="13 15">ATCC 35536</strain>
        <strain evidence="12 14">VPI DR56BR1116</strain>
    </source>
</reference>
<comment type="subcellular location">
    <subcellularLocation>
        <location evidence="1">Cell membrane</location>
        <topology evidence="1">Multi-pass membrane protein</topology>
    </subcellularLocation>
</comment>
<name>U2M7J8_TRESO</name>
<dbReference type="Gene3D" id="3.40.50.300">
    <property type="entry name" value="P-loop containing nucleotide triphosphate hydrolases"/>
    <property type="match status" value="1"/>
</dbReference>
<feature type="transmembrane region" description="Helical" evidence="9">
    <location>
        <begin position="282"/>
        <end position="302"/>
    </location>
</feature>
<dbReference type="InterPro" id="IPR036640">
    <property type="entry name" value="ABC1_TM_sf"/>
</dbReference>
<dbReference type="RefSeq" id="WP_021330593.1">
    <property type="nucleotide sequence ID" value="NZ_AUZJ01000043.1"/>
</dbReference>
<dbReference type="GO" id="GO:0005524">
    <property type="term" value="F:ATP binding"/>
    <property type="evidence" value="ECO:0007669"/>
    <property type="project" value="UniProtKB-KW"/>
</dbReference>
<dbReference type="GO" id="GO:0005886">
    <property type="term" value="C:plasma membrane"/>
    <property type="evidence" value="ECO:0007669"/>
    <property type="project" value="UniProtKB-SubCell"/>
</dbReference>
<dbReference type="InterPro" id="IPR003593">
    <property type="entry name" value="AAA+_ATPase"/>
</dbReference>
<dbReference type="Gene3D" id="1.20.1560.10">
    <property type="entry name" value="ABC transporter type 1, transmembrane domain"/>
    <property type="match status" value="1"/>
</dbReference>
<dbReference type="CDD" id="cd18548">
    <property type="entry name" value="ABC_6TM_Tm287_like"/>
    <property type="match status" value="1"/>
</dbReference>
<feature type="transmembrane region" description="Helical" evidence="9">
    <location>
        <begin position="60"/>
        <end position="84"/>
    </location>
</feature>
<evidence type="ECO:0000256" key="2">
    <source>
        <dbReference type="ARBA" id="ARBA00022448"/>
    </source>
</evidence>
<dbReference type="eggNOG" id="COG1132">
    <property type="taxonomic scope" value="Bacteria"/>
</dbReference>
<dbReference type="Pfam" id="PF00005">
    <property type="entry name" value="ABC_tran"/>
    <property type="match status" value="1"/>
</dbReference>
<evidence type="ECO:0000313" key="12">
    <source>
        <dbReference type="EMBL" id="ERF60194.1"/>
    </source>
</evidence>
<dbReference type="SMART" id="SM00382">
    <property type="entry name" value="AAA"/>
    <property type="match status" value="1"/>
</dbReference>
<keyword evidence="2" id="KW-0813">Transport</keyword>
<evidence type="ECO:0000256" key="6">
    <source>
        <dbReference type="ARBA" id="ARBA00022840"/>
    </source>
</evidence>
<evidence type="ECO:0000256" key="3">
    <source>
        <dbReference type="ARBA" id="ARBA00022475"/>
    </source>
</evidence>
<dbReference type="InterPro" id="IPR003439">
    <property type="entry name" value="ABC_transporter-like_ATP-bd"/>
</dbReference>
<evidence type="ECO:0000313" key="14">
    <source>
        <dbReference type="Proteomes" id="UP000016412"/>
    </source>
</evidence>
<dbReference type="STRING" id="1125725.HMPREF1325_2626"/>
<comment type="caution">
    <text evidence="12">The sequence shown here is derived from an EMBL/GenBank/DDBJ whole genome shotgun (WGS) entry which is preliminary data.</text>
</comment>
<dbReference type="FunFam" id="3.40.50.300:FF:000221">
    <property type="entry name" value="Multidrug ABC transporter ATP-binding protein"/>
    <property type="match status" value="1"/>
</dbReference>
<gene>
    <name evidence="13" type="ORF">HMPREF0860_0412</name>
    <name evidence="12" type="ORF">HMPREF1325_2626</name>
</gene>
<evidence type="ECO:0000259" key="10">
    <source>
        <dbReference type="PROSITE" id="PS50893"/>
    </source>
</evidence>
<dbReference type="PROSITE" id="PS50893">
    <property type="entry name" value="ABC_TRANSPORTER_2"/>
    <property type="match status" value="1"/>
</dbReference>
<dbReference type="GO" id="GO:0016887">
    <property type="term" value="F:ATP hydrolysis activity"/>
    <property type="evidence" value="ECO:0007669"/>
    <property type="project" value="InterPro"/>
</dbReference>
<dbReference type="EMBL" id="AVQI01000084">
    <property type="protein sequence ID" value="ERJ97719.1"/>
    <property type="molecule type" value="Genomic_DNA"/>
</dbReference>
<dbReference type="PANTHER" id="PTHR43394">
    <property type="entry name" value="ATP-DEPENDENT PERMEASE MDL1, MITOCHONDRIAL"/>
    <property type="match status" value="1"/>
</dbReference>
<evidence type="ECO:0000256" key="8">
    <source>
        <dbReference type="ARBA" id="ARBA00023136"/>
    </source>
</evidence>
<dbReference type="Pfam" id="PF00664">
    <property type="entry name" value="ABC_membrane"/>
    <property type="match status" value="1"/>
</dbReference>
<keyword evidence="8 9" id="KW-0472">Membrane</keyword>
<feature type="transmembrane region" description="Helical" evidence="9">
    <location>
        <begin position="15"/>
        <end position="40"/>
    </location>
</feature>
<evidence type="ECO:0000313" key="13">
    <source>
        <dbReference type="EMBL" id="ERJ97719.1"/>
    </source>
</evidence>
<keyword evidence="3" id="KW-1003">Cell membrane</keyword>
<evidence type="ECO:0000313" key="15">
    <source>
        <dbReference type="Proteomes" id="UP000016646"/>
    </source>
</evidence>
<keyword evidence="15" id="KW-1185">Reference proteome</keyword>
<dbReference type="SUPFAM" id="SSF52540">
    <property type="entry name" value="P-loop containing nucleoside triphosphate hydrolases"/>
    <property type="match status" value="1"/>
</dbReference>
<evidence type="ECO:0000256" key="7">
    <source>
        <dbReference type="ARBA" id="ARBA00022989"/>
    </source>
</evidence>
<dbReference type="PATRIC" id="fig|1125725.3.peg.1801"/>
<dbReference type="PANTHER" id="PTHR43394:SF1">
    <property type="entry name" value="ATP-BINDING CASSETTE SUB-FAMILY B MEMBER 10, MITOCHONDRIAL"/>
    <property type="match status" value="1"/>
</dbReference>
<dbReference type="PROSITE" id="PS00211">
    <property type="entry name" value="ABC_TRANSPORTER_1"/>
    <property type="match status" value="1"/>
</dbReference>
<dbReference type="OrthoDB" id="341671at2"/>
<keyword evidence="4 9" id="KW-0812">Transmembrane</keyword>
<evidence type="ECO:0000256" key="1">
    <source>
        <dbReference type="ARBA" id="ARBA00004651"/>
    </source>
</evidence>
<dbReference type="InterPro" id="IPR017871">
    <property type="entry name" value="ABC_transporter-like_CS"/>
</dbReference>
<dbReference type="Proteomes" id="UP000016412">
    <property type="component" value="Unassembled WGS sequence"/>
</dbReference>
<proteinExistence type="predicted"/>
<keyword evidence="6" id="KW-0067">ATP-binding</keyword>
<dbReference type="PROSITE" id="PS50929">
    <property type="entry name" value="ABC_TM1F"/>
    <property type="match status" value="1"/>
</dbReference>
<protein>
    <submittedName>
        <fullName evidence="12">ABC transporter transmembrane region</fullName>
    </submittedName>
</protein>
<dbReference type="InterPro" id="IPR011527">
    <property type="entry name" value="ABC1_TM_dom"/>
</dbReference>
<dbReference type="InterPro" id="IPR039421">
    <property type="entry name" value="Type_1_exporter"/>
</dbReference>